<comment type="subcellular location">
    <subcellularLocation>
        <location evidence="3">Cell membrane</location>
    </subcellularLocation>
    <subcellularLocation>
        <location evidence="4">Cytoplasm</location>
    </subcellularLocation>
</comment>
<dbReference type="SUPFAM" id="SSF55785">
    <property type="entry name" value="PYP-like sensor domain (PAS domain)"/>
    <property type="match status" value="2"/>
</dbReference>
<keyword evidence="15" id="KW-0067">ATP-binding</keyword>
<dbReference type="PROSITE" id="PS50112">
    <property type="entry name" value="PAS"/>
    <property type="match status" value="1"/>
</dbReference>
<keyword evidence="8" id="KW-0004">4Fe-4S</keyword>
<dbReference type="InterPro" id="IPR035965">
    <property type="entry name" value="PAS-like_dom_sf"/>
</dbReference>
<keyword evidence="19" id="KW-0472">Membrane</keyword>
<dbReference type="KEGG" id="nall:PP769_11825"/>
<reference evidence="28 29" key="1">
    <citation type="submission" date="2023-01" db="EMBL/GenBank/DDBJ databases">
        <title>Cultivation and genomic characterization of new, ubiquitous marine nitrite-oxidizing bacteria from the Nitrospirales.</title>
        <authorList>
            <person name="Mueller A.J."/>
            <person name="Daebeler A."/>
            <person name="Herbold C.W."/>
            <person name="Kirkegaard R.H."/>
            <person name="Daims H."/>
        </authorList>
    </citation>
    <scope>NUCLEOTIDE SEQUENCE [LARGE SCALE GENOMIC DNA]</scope>
    <source>
        <strain evidence="28 29">VA</strain>
    </source>
</reference>
<dbReference type="InterPro" id="IPR058245">
    <property type="entry name" value="NreC/VraR/RcsB-like_REC"/>
</dbReference>
<feature type="domain" description="PAC" evidence="27">
    <location>
        <begin position="822"/>
        <end position="874"/>
    </location>
</feature>
<dbReference type="CDD" id="cd00130">
    <property type="entry name" value="PAS"/>
    <property type="match status" value="2"/>
</dbReference>
<dbReference type="InterPro" id="IPR013655">
    <property type="entry name" value="PAS_fold_3"/>
</dbReference>
<dbReference type="FunFam" id="3.30.565.10:FF:000023">
    <property type="entry name" value="PAS domain-containing sensor histidine kinase"/>
    <property type="match status" value="1"/>
</dbReference>
<feature type="modified residue" description="4-aspartylphosphate" evidence="22">
    <location>
        <position position="1324"/>
    </location>
</feature>
<comment type="cofactor">
    <cofactor evidence="2">
        <name>[4Fe-4S] cluster</name>
        <dbReference type="ChEBI" id="CHEBI:49883"/>
    </cofactor>
</comment>
<evidence type="ECO:0000256" key="12">
    <source>
        <dbReference type="ARBA" id="ARBA00022723"/>
    </source>
</evidence>
<dbReference type="GO" id="GO:0005737">
    <property type="term" value="C:cytoplasm"/>
    <property type="evidence" value="ECO:0007669"/>
    <property type="project" value="UniProtKB-SubCell"/>
</dbReference>
<dbReference type="CDD" id="cd00082">
    <property type="entry name" value="HisKA"/>
    <property type="match status" value="1"/>
</dbReference>
<dbReference type="Gene3D" id="3.30.450.40">
    <property type="match status" value="1"/>
</dbReference>
<evidence type="ECO:0000256" key="14">
    <source>
        <dbReference type="ARBA" id="ARBA00022777"/>
    </source>
</evidence>
<sequence length="1396" mass="158314">MTSSGRMAEIIRNKNWLETPLGDMAEWPVQLKTSVQIILDSRYPMFVWWGNHLINIYNDAYIPMLGNRHPHALGECASKVWADIWAVIDPQVQMVFQEGRATWNEELPLFMSRYGFLEETFFSFSYSPIKNEQGMVGGLFCAVTEETNRVLKGRRLDTLRQISKVTERSESVEEVCRLATDVLAGNRLDIPFSLIYLWDPEERYVHLMAQSGLASESPFAQNRLAVDGDHLNPLPWWPVSFSPGWSEAEFSIPITVDLDPSAEAWPEPCRHGMVLPLRSWEREKKAGYLIVGTSPRLPVNERYREFLNLLANGISGSINRAQALTEERKRNQMLADLNRAKTEFFSNVSHEFRTPLTLILGSLEEAMQNTTFTTAPGVEVAHRNAVRMLRLVNTLLDFSSLEAGRMQAVFEPVDLCDLTIDLASSFESAMKHAGLEFFVSCSTLSQPVYVDRPSWEKIILNLLSNALKFTLQGRVSVKVCPHAERVEVRIEDSGVGMSRETLSHVFERFFRAKEALGRTFEGTGIGLSLVKELVEMHGGKIHVESEPGRGSVFTVTLSYGFHHLPPEQVCHTSTPPKDGRLAKSFILESEQWAGATDHEPGGQKNFQDEAVPLQKTDHSRPTILLVEDNRDMRNYVTRLLSADYEVISVCDGQEALEQIHTVRPHLILSDIMMPRMDGNELLTRLRSNQELQSTPFIFLSARAGQEAEVDGLLTGADDYLVKPFSAGELLARVKKTLGLVTMRRAAIEYESRFQHLAHHPEIMTWITDADGNCVFLSQTWYDFTGQTEATGLGDGWMSAVHPHDRPSIQQAFYEGNRKRQSVRLEYRLRSAKGEYHYVLDSASPRFESDGRYLGYVGLVLDLSYQKDIEEQQRESEERFRTLANTISQFAWMGDSTGWIFWYNARWYEYTGTTLKDMEGWGWKKVHHPDHVDRVVEKMRRCFQTGHIWEDTFPLRGKDGEYRWFLSRAVPILNQDGEVVRWIGTNTDITELKTTQEQLQNLTSQLESQIAKRTEELRQNQSRLQALVGELILTEQRERRRIAEELHDFLAQLLVACRLRVNRLEQAVSAEGQVLPVLHEIDRILDQSLGYTRSLVAQLVPSVLYQFGLIKALQWLAEDMKQYGLAVEVRMERDHLTLTENEAVLLFQSIRELMMNVVKHAGVDTVSLAVSLSSSNEICIEISDRGVGFDPDLIEQHSHTSNQFGLFSIRERMSLLGGRMVIDSSAGSGTRIRLYVALSEQDPLHVILPVADGAPLIPQKTKQGSSPQMSSGYRVLLVDDHAVVRQGLRSLLDAWSDVEVVGEAGDGIEAIRLTESLQPDVVVMDINMPNMNGIEATRHIRQNHPNIHVIGLSVRQDKETEQAMCEAGAAGYLSKETAGQDLYRMMANVVRLHQHFT</sequence>
<dbReference type="PROSITE" id="PS50109">
    <property type="entry name" value="HIS_KIN"/>
    <property type="match status" value="2"/>
</dbReference>
<dbReference type="CDD" id="cd16922">
    <property type="entry name" value="HATPase_EvgS-ArcB-TorS-like"/>
    <property type="match status" value="1"/>
</dbReference>
<evidence type="ECO:0000259" key="26">
    <source>
        <dbReference type="PROSITE" id="PS50112"/>
    </source>
</evidence>
<dbReference type="InterPro" id="IPR011712">
    <property type="entry name" value="Sig_transdc_His_kin_sub3_dim/P"/>
</dbReference>
<dbReference type="GO" id="GO:0005524">
    <property type="term" value="F:ATP binding"/>
    <property type="evidence" value="ECO:0007669"/>
    <property type="project" value="UniProtKB-KW"/>
</dbReference>
<dbReference type="Pfam" id="PF08447">
    <property type="entry name" value="PAS_3"/>
    <property type="match status" value="2"/>
</dbReference>
<dbReference type="SMART" id="SM00388">
    <property type="entry name" value="HisKA"/>
    <property type="match status" value="1"/>
</dbReference>
<dbReference type="InterPro" id="IPR001610">
    <property type="entry name" value="PAC"/>
</dbReference>
<dbReference type="InterPro" id="IPR000700">
    <property type="entry name" value="PAS-assoc_C"/>
</dbReference>
<evidence type="ECO:0000256" key="21">
    <source>
        <dbReference type="ARBA" id="ARBA00030800"/>
    </source>
</evidence>
<evidence type="ECO:0000256" key="9">
    <source>
        <dbReference type="ARBA" id="ARBA00022490"/>
    </source>
</evidence>
<evidence type="ECO:0000256" key="1">
    <source>
        <dbReference type="ARBA" id="ARBA00000085"/>
    </source>
</evidence>
<organism evidence="28 29">
    <name type="scientific">Candidatus Nitrospira allomarina</name>
    <dbReference type="NCBI Taxonomy" id="3020900"/>
    <lineage>
        <taxon>Bacteria</taxon>
        <taxon>Pseudomonadati</taxon>
        <taxon>Nitrospirota</taxon>
        <taxon>Nitrospiria</taxon>
        <taxon>Nitrospirales</taxon>
        <taxon>Nitrospiraceae</taxon>
        <taxon>Nitrospira</taxon>
    </lineage>
</organism>
<keyword evidence="12" id="KW-0479">Metal-binding</keyword>
<dbReference type="InterPro" id="IPR036890">
    <property type="entry name" value="HATPase_C_sf"/>
</dbReference>
<dbReference type="GO" id="GO:0000155">
    <property type="term" value="F:phosphorelay sensor kinase activity"/>
    <property type="evidence" value="ECO:0007669"/>
    <property type="project" value="InterPro"/>
</dbReference>
<feature type="domain" description="Histidine kinase" evidence="24">
    <location>
        <begin position="347"/>
        <end position="561"/>
    </location>
</feature>
<keyword evidence="17" id="KW-0902">Two-component regulatory system</keyword>
<dbReference type="Gene3D" id="1.10.287.130">
    <property type="match status" value="1"/>
</dbReference>
<feature type="domain" description="Histidine kinase" evidence="24">
    <location>
        <begin position="1040"/>
        <end position="1239"/>
    </location>
</feature>
<gene>
    <name evidence="28" type="ORF">PP769_11825</name>
</gene>
<dbReference type="RefSeq" id="WP_312640293.1">
    <property type="nucleotide sequence ID" value="NZ_CP116967.1"/>
</dbReference>
<keyword evidence="7" id="KW-1003">Cell membrane</keyword>
<keyword evidence="10 22" id="KW-0597">Phosphoprotein</keyword>
<dbReference type="GO" id="GO:0051539">
    <property type="term" value="F:4 iron, 4 sulfur cluster binding"/>
    <property type="evidence" value="ECO:0007669"/>
    <property type="project" value="UniProtKB-KW"/>
</dbReference>
<keyword evidence="18" id="KW-0411">Iron-sulfur</keyword>
<dbReference type="Pfam" id="PF00072">
    <property type="entry name" value="Response_reg"/>
    <property type="match status" value="2"/>
</dbReference>
<keyword evidence="16" id="KW-0408">Iron</keyword>
<dbReference type="PROSITE" id="PS50113">
    <property type="entry name" value="PAC"/>
    <property type="match status" value="2"/>
</dbReference>
<dbReference type="Gene3D" id="3.30.565.10">
    <property type="entry name" value="Histidine kinase-like ATPase, C-terminal domain"/>
    <property type="match status" value="2"/>
</dbReference>
<evidence type="ECO:0000256" key="18">
    <source>
        <dbReference type="ARBA" id="ARBA00023014"/>
    </source>
</evidence>
<proteinExistence type="predicted"/>
<keyword evidence="14" id="KW-0418">Kinase</keyword>
<evidence type="ECO:0000259" key="24">
    <source>
        <dbReference type="PROSITE" id="PS50109"/>
    </source>
</evidence>
<accession>A0AA96GAM1</accession>
<evidence type="ECO:0000256" key="19">
    <source>
        <dbReference type="ARBA" id="ARBA00023136"/>
    </source>
</evidence>
<evidence type="ECO:0000256" key="10">
    <source>
        <dbReference type="ARBA" id="ARBA00022553"/>
    </source>
</evidence>
<dbReference type="FunFam" id="3.30.450.20:FF:000099">
    <property type="entry name" value="Sensory box sensor histidine kinase"/>
    <property type="match status" value="2"/>
</dbReference>
<dbReference type="Gene3D" id="3.30.450.20">
    <property type="entry name" value="PAS domain"/>
    <property type="match status" value="3"/>
</dbReference>
<evidence type="ECO:0000256" key="23">
    <source>
        <dbReference type="SAM" id="Coils"/>
    </source>
</evidence>
<evidence type="ECO:0000256" key="5">
    <source>
        <dbReference type="ARBA" id="ARBA00012438"/>
    </source>
</evidence>
<evidence type="ECO:0000313" key="28">
    <source>
        <dbReference type="EMBL" id="WNM56665.1"/>
    </source>
</evidence>
<evidence type="ECO:0000256" key="4">
    <source>
        <dbReference type="ARBA" id="ARBA00004496"/>
    </source>
</evidence>
<feature type="modified residue" description="4-aspartylphosphate" evidence="22">
    <location>
        <position position="670"/>
    </location>
</feature>
<evidence type="ECO:0000256" key="16">
    <source>
        <dbReference type="ARBA" id="ARBA00023004"/>
    </source>
</evidence>
<comment type="catalytic activity">
    <reaction evidence="1">
        <text>ATP + protein L-histidine = ADP + protein N-phospho-L-histidine.</text>
        <dbReference type="EC" id="2.7.13.3"/>
    </reaction>
</comment>
<dbReference type="InterPro" id="IPR003594">
    <property type="entry name" value="HATPase_dom"/>
</dbReference>
<dbReference type="CDD" id="cd17535">
    <property type="entry name" value="REC_NarL-like"/>
    <property type="match status" value="1"/>
</dbReference>
<dbReference type="NCBIfam" id="TIGR00229">
    <property type="entry name" value="sensory_box"/>
    <property type="match status" value="2"/>
</dbReference>
<dbReference type="PANTHER" id="PTHR43547">
    <property type="entry name" value="TWO-COMPONENT HISTIDINE KINASE"/>
    <property type="match status" value="1"/>
</dbReference>
<evidence type="ECO:0000256" key="3">
    <source>
        <dbReference type="ARBA" id="ARBA00004236"/>
    </source>
</evidence>
<dbReference type="SMART" id="SM00091">
    <property type="entry name" value="PAS"/>
    <property type="match status" value="2"/>
</dbReference>
<keyword evidence="29" id="KW-1185">Reference proteome</keyword>
<dbReference type="PRINTS" id="PR00344">
    <property type="entry name" value="BCTRLSENSOR"/>
</dbReference>
<dbReference type="GO" id="GO:0005886">
    <property type="term" value="C:plasma membrane"/>
    <property type="evidence" value="ECO:0007669"/>
    <property type="project" value="UniProtKB-SubCell"/>
</dbReference>
<dbReference type="InterPro" id="IPR003661">
    <property type="entry name" value="HisK_dim/P_dom"/>
</dbReference>
<evidence type="ECO:0000256" key="2">
    <source>
        <dbReference type="ARBA" id="ARBA00001966"/>
    </source>
</evidence>
<evidence type="ECO:0000256" key="8">
    <source>
        <dbReference type="ARBA" id="ARBA00022485"/>
    </source>
</evidence>
<dbReference type="SUPFAM" id="SSF47384">
    <property type="entry name" value="Homodimeric domain of signal transducing histidine kinase"/>
    <property type="match status" value="1"/>
</dbReference>
<dbReference type="InterPro" id="IPR004358">
    <property type="entry name" value="Sig_transdc_His_kin-like_C"/>
</dbReference>
<evidence type="ECO:0000256" key="17">
    <source>
        <dbReference type="ARBA" id="ARBA00023012"/>
    </source>
</evidence>
<protein>
    <recommendedName>
        <fullName evidence="6">Oxygen sensor histidine kinase NreB</fullName>
        <ecNumber evidence="5">2.7.13.3</ecNumber>
    </recommendedName>
    <alternativeName>
        <fullName evidence="21">Nitrogen regulation protein B</fullName>
    </alternativeName>
</protein>
<dbReference type="EC" id="2.7.13.3" evidence="5"/>
<evidence type="ECO:0000313" key="29">
    <source>
        <dbReference type="Proteomes" id="UP001302719"/>
    </source>
</evidence>
<dbReference type="Pfam" id="PF07730">
    <property type="entry name" value="HisKA_3"/>
    <property type="match status" value="1"/>
</dbReference>
<feature type="domain" description="PAC" evidence="27">
    <location>
        <begin position="948"/>
        <end position="1000"/>
    </location>
</feature>
<dbReference type="PROSITE" id="PS50110">
    <property type="entry name" value="RESPONSE_REGULATORY"/>
    <property type="match status" value="2"/>
</dbReference>
<dbReference type="InterPro" id="IPR000014">
    <property type="entry name" value="PAS"/>
</dbReference>
<evidence type="ECO:0000256" key="13">
    <source>
        <dbReference type="ARBA" id="ARBA00022741"/>
    </source>
</evidence>
<dbReference type="EMBL" id="CP116967">
    <property type="protein sequence ID" value="WNM56665.1"/>
    <property type="molecule type" value="Genomic_DNA"/>
</dbReference>
<dbReference type="GO" id="GO:0046872">
    <property type="term" value="F:metal ion binding"/>
    <property type="evidence" value="ECO:0007669"/>
    <property type="project" value="UniProtKB-KW"/>
</dbReference>
<keyword evidence="9" id="KW-0963">Cytoplasm</keyword>
<dbReference type="Proteomes" id="UP001302719">
    <property type="component" value="Chromosome"/>
</dbReference>
<evidence type="ECO:0000256" key="15">
    <source>
        <dbReference type="ARBA" id="ARBA00022840"/>
    </source>
</evidence>
<evidence type="ECO:0000256" key="6">
    <source>
        <dbReference type="ARBA" id="ARBA00017322"/>
    </source>
</evidence>
<dbReference type="SUPFAM" id="SSF55874">
    <property type="entry name" value="ATPase domain of HSP90 chaperone/DNA topoisomerase II/histidine kinase"/>
    <property type="match status" value="2"/>
</dbReference>
<keyword evidence="11" id="KW-0808">Transferase</keyword>
<dbReference type="GO" id="GO:0046983">
    <property type="term" value="F:protein dimerization activity"/>
    <property type="evidence" value="ECO:0007669"/>
    <property type="project" value="InterPro"/>
</dbReference>
<dbReference type="Gene3D" id="1.20.5.1930">
    <property type="match status" value="1"/>
</dbReference>
<feature type="domain" description="PAS" evidence="26">
    <location>
        <begin position="875"/>
        <end position="945"/>
    </location>
</feature>
<dbReference type="SUPFAM" id="SSF52172">
    <property type="entry name" value="CheY-like"/>
    <property type="match status" value="2"/>
</dbReference>
<dbReference type="CDD" id="cd16917">
    <property type="entry name" value="HATPase_UhpB-NarQ-NarX-like"/>
    <property type="match status" value="1"/>
</dbReference>
<dbReference type="InterPro" id="IPR005467">
    <property type="entry name" value="His_kinase_dom"/>
</dbReference>
<evidence type="ECO:0000256" key="7">
    <source>
        <dbReference type="ARBA" id="ARBA00022475"/>
    </source>
</evidence>
<evidence type="ECO:0000256" key="20">
    <source>
        <dbReference type="ARBA" id="ARBA00024827"/>
    </source>
</evidence>
<dbReference type="InterPro" id="IPR011006">
    <property type="entry name" value="CheY-like_superfamily"/>
</dbReference>
<evidence type="ECO:0000256" key="11">
    <source>
        <dbReference type="ARBA" id="ARBA00022679"/>
    </source>
</evidence>
<name>A0AA96GAM1_9BACT</name>
<dbReference type="SMART" id="SM00086">
    <property type="entry name" value="PAC"/>
    <property type="match status" value="2"/>
</dbReference>
<dbReference type="SMART" id="SM00448">
    <property type="entry name" value="REC"/>
    <property type="match status" value="2"/>
</dbReference>
<keyword evidence="13" id="KW-0547">Nucleotide-binding</keyword>
<dbReference type="InterPro" id="IPR001789">
    <property type="entry name" value="Sig_transdc_resp-reg_receiver"/>
</dbReference>
<feature type="domain" description="Response regulatory" evidence="25">
    <location>
        <begin position="1273"/>
        <end position="1389"/>
    </location>
</feature>
<dbReference type="SMART" id="SM00387">
    <property type="entry name" value="HATPase_c"/>
    <property type="match status" value="2"/>
</dbReference>
<dbReference type="InterPro" id="IPR036097">
    <property type="entry name" value="HisK_dim/P_sf"/>
</dbReference>
<dbReference type="PANTHER" id="PTHR43547:SF2">
    <property type="entry name" value="HYBRID SIGNAL TRANSDUCTION HISTIDINE KINASE C"/>
    <property type="match status" value="1"/>
</dbReference>
<dbReference type="Gene3D" id="3.40.50.2300">
    <property type="match status" value="2"/>
</dbReference>
<evidence type="ECO:0000259" key="27">
    <source>
        <dbReference type="PROSITE" id="PS50113"/>
    </source>
</evidence>
<evidence type="ECO:0000259" key="25">
    <source>
        <dbReference type="PROSITE" id="PS50110"/>
    </source>
</evidence>
<dbReference type="InterPro" id="IPR029016">
    <property type="entry name" value="GAF-like_dom_sf"/>
</dbReference>
<feature type="domain" description="Response regulatory" evidence="25">
    <location>
        <begin position="622"/>
        <end position="737"/>
    </location>
</feature>
<comment type="function">
    <text evidence="20">Member of the two-component regulatory system NreB/NreC involved in the control of dissimilatory nitrate/nitrite reduction in response to oxygen. NreB functions as a direct oxygen sensor histidine kinase which is autophosphorylated, in the absence of oxygen, probably at the conserved histidine residue, and transfers its phosphate group probably to a conserved aspartate residue of NreC. NreB/NreC activates the expression of the nitrate (narGHJI) and nitrite (nir) reductase operons, as well as the putative nitrate transporter gene narT.</text>
</comment>
<dbReference type="Pfam" id="PF00512">
    <property type="entry name" value="HisKA"/>
    <property type="match status" value="1"/>
</dbReference>
<evidence type="ECO:0000256" key="22">
    <source>
        <dbReference type="PROSITE-ProRule" id="PRU00169"/>
    </source>
</evidence>
<dbReference type="Pfam" id="PF02518">
    <property type="entry name" value="HATPase_c"/>
    <property type="match status" value="2"/>
</dbReference>
<feature type="coiled-coil region" evidence="23">
    <location>
        <begin position="988"/>
        <end position="1018"/>
    </location>
</feature>
<dbReference type="SUPFAM" id="SSF55781">
    <property type="entry name" value="GAF domain-like"/>
    <property type="match status" value="1"/>
</dbReference>
<keyword evidence="23" id="KW-0175">Coiled coil</keyword>